<dbReference type="PaxDb" id="65489-OBART05G06640.1"/>
<accession>A0A0D3G4B8</accession>
<proteinExistence type="predicted"/>
<dbReference type="HOGENOM" id="CLU_137040_0_0_1"/>
<name>A0A0D3G4B8_9ORYZ</name>
<dbReference type="Gramene" id="OBART05G06640.1">
    <property type="protein sequence ID" value="OBART05G06640.1"/>
    <property type="gene ID" value="OBART05G06640"/>
</dbReference>
<protein>
    <submittedName>
        <fullName evidence="2">Uncharacterized protein</fullName>
    </submittedName>
</protein>
<evidence type="ECO:0000313" key="2">
    <source>
        <dbReference type="EnsemblPlants" id="OBART05G06640.1"/>
    </source>
</evidence>
<dbReference type="Proteomes" id="UP000026960">
    <property type="component" value="Chromosome 5"/>
</dbReference>
<feature type="region of interest" description="Disordered" evidence="1">
    <location>
        <begin position="44"/>
        <end position="80"/>
    </location>
</feature>
<evidence type="ECO:0000256" key="1">
    <source>
        <dbReference type="SAM" id="MobiDB-lite"/>
    </source>
</evidence>
<organism evidence="2">
    <name type="scientific">Oryza barthii</name>
    <dbReference type="NCBI Taxonomy" id="65489"/>
    <lineage>
        <taxon>Eukaryota</taxon>
        <taxon>Viridiplantae</taxon>
        <taxon>Streptophyta</taxon>
        <taxon>Embryophyta</taxon>
        <taxon>Tracheophyta</taxon>
        <taxon>Spermatophyta</taxon>
        <taxon>Magnoliopsida</taxon>
        <taxon>Liliopsida</taxon>
        <taxon>Poales</taxon>
        <taxon>Poaceae</taxon>
        <taxon>BOP clade</taxon>
        <taxon>Oryzoideae</taxon>
        <taxon>Oryzeae</taxon>
        <taxon>Oryzinae</taxon>
        <taxon>Oryza</taxon>
    </lineage>
</organism>
<feature type="compositionally biased region" description="Polar residues" evidence="1">
    <location>
        <begin position="1"/>
        <end position="16"/>
    </location>
</feature>
<feature type="region of interest" description="Disordered" evidence="1">
    <location>
        <begin position="1"/>
        <end position="26"/>
    </location>
</feature>
<reference evidence="2" key="1">
    <citation type="journal article" date="2009" name="Rice">
        <title>De Novo Next Generation Sequencing of Plant Genomes.</title>
        <authorList>
            <person name="Rounsley S."/>
            <person name="Marri P.R."/>
            <person name="Yu Y."/>
            <person name="He R."/>
            <person name="Sisneros N."/>
            <person name="Goicoechea J.L."/>
            <person name="Lee S.J."/>
            <person name="Angelova A."/>
            <person name="Kudrna D."/>
            <person name="Luo M."/>
            <person name="Affourtit J."/>
            <person name="Desany B."/>
            <person name="Knight J."/>
            <person name="Niazi F."/>
            <person name="Egholm M."/>
            <person name="Wing R.A."/>
        </authorList>
    </citation>
    <scope>NUCLEOTIDE SEQUENCE [LARGE SCALE GENOMIC DNA]</scope>
    <source>
        <strain evidence="2">cv. IRGC 105608</strain>
    </source>
</reference>
<dbReference type="AlphaFoldDB" id="A0A0D3G4B8"/>
<keyword evidence="3" id="KW-1185">Reference proteome</keyword>
<reference evidence="2" key="2">
    <citation type="submission" date="2015-03" db="UniProtKB">
        <authorList>
            <consortium name="EnsemblPlants"/>
        </authorList>
    </citation>
    <scope>IDENTIFICATION</scope>
</reference>
<evidence type="ECO:0000313" key="3">
    <source>
        <dbReference type="Proteomes" id="UP000026960"/>
    </source>
</evidence>
<sequence>MEPQLNNSSKFRSKQATIKPKREAFRSTREVEFEAKKKMGTMRKRMVVPTLTDKEAAGAAGKDGRAGGSWEAGDGDIGVARRRQRGGTRGWFQSILGASKQCKQLQKLRKFRDEAKPTSVERRSGAIIKEINKKFDVLVTKVSFEVFEKFNLMRKISKWSFESKE</sequence>
<dbReference type="EnsemblPlants" id="OBART05G06640.1">
    <property type="protein sequence ID" value="OBART05G06640.1"/>
    <property type="gene ID" value="OBART05G06640"/>
</dbReference>